<dbReference type="EMBL" id="CP089291">
    <property type="protein sequence ID" value="UOF90034.1"/>
    <property type="molecule type" value="Genomic_DNA"/>
</dbReference>
<organism evidence="1 2">
    <name type="scientific">Fodinisporobacter ferrooxydans</name>
    <dbReference type="NCBI Taxonomy" id="2901836"/>
    <lineage>
        <taxon>Bacteria</taxon>
        <taxon>Bacillati</taxon>
        <taxon>Bacillota</taxon>
        <taxon>Bacilli</taxon>
        <taxon>Bacillales</taxon>
        <taxon>Alicyclobacillaceae</taxon>
        <taxon>Fodinisporobacter</taxon>
    </lineage>
</organism>
<protein>
    <submittedName>
        <fullName evidence="1">Uncharacterized protein</fullName>
    </submittedName>
</protein>
<dbReference type="RefSeq" id="WP_347436727.1">
    <property type="nucleotide sequence ID" value="NZ_CP089291.1"/>
</dbReference>
<evidence type="ECO:0000313" key="2">
    <source>
        <dbReference type="Proteomes" id="UP000830167"/>
    </source>
</evidence>
<name>A0ABY4CJ35_9BACL</name>
<dbReference type="Proteomes" id="UP000830167">
    <property type="component" value="Chromosome"/>
</dbReference>
<accession>A0ABY4CJ35</accession>
<dbReference type="SUPFAM" id="SSF82171">
    <property type="entry name" value="DPP6 N-terminal domain-like"/>
    <property type="match status" value="1"/>
</dbReference>
<proteinExistence type="predicted"/>
<gene>
    <name evidence="1" type="ORF">LSG31_19540</name>
</gene>
<dbReference type="PROSITE" id="PS51257">
    <property type="entry name" value="PROKAR_LIPOPROTEIN"/>
    <property type="match status" value="1"/>
</dbReference>
<sequence length="419" mass="45937">MRFLRRIGIGVAAIVLAFFASGCGSQRSENSSTLEWNGVRATIRPLSKGVNRNVLWSPSGNRFCYFSPETQSFQIGTVKPFSIESVRLPNQRHIVALTDESAIVASNEDDRNWIYPLTKTGIGKPTAWRAATDPWQEWADTQQGPGGILVGGYSPKSLELELDNGEHIPLNGEDAILSMDRKYGAVVSSHRLRRPVHSSGDTMMPAEHQPFDPLKPIVVWNFSATGGPRKQTVLQLPKIDLPNLAGQRKEVPGGIGISFSPDDKHVFVSVNTGGNGSKLTGESFLFDASTGHLMSKIPYGNGMQWSADGTSIWVNADQPQGTGEDKLVTLDGRMVNTWKDVYGRPAWVLKNATFLMSNANRQLGFTGWDHSFHPFPNLQAFGYANDPVVPSPNGHSGLLFLYNNTPQIDYGAVLVEMIQ</sequence>
<keyword evidence="2" id="KW-1185">Reference proteome</keyword>
<reference evidence="1" key="1">
    <citation type="submission" date="2021-12" db="EMBL/GenBank/DDBJ databases">
        <title>Alicyclobacillaceae gen. nov., sp. nov., isolated from chalcocite enrichment system.</title>
        <authorList>
            <person name="Jiang Z."/>
        </authorList>
    </citation>
    <scope>NUCLEOTIDE SEQUENCE</scope>
    <source>
        <strain evidence="1">MYW30-H2</strain>
    </source>
</reference>
<evidence type="ECO:0000313" key="1">
    <source>
        <dbReference type="EMBL" id="UOF90034.1"/>
    </source>
</evidence>